<gene>
    <name evidence="2" type="ORF">CFK37_10595</name>
</gene>
<proteinExistence type="predicted"/>
<dbReference type="Pfam" id="PF13460">
    <property type="entry name" value="NAD_binding_10"/>
    <property type="match status" value="1"/>
</dbReference>
<dbReference type="PANTHER" id="PTHR15020:SF50">
    <property type="entry name" value="UPF0659 PROTEIN YMR090W"/>
    <property type="match status" value="1"/>
</dbReference>
<dbReference type="Proteomes" id="UP000198312">
    <property type="component" value="Chromosome"/>
</dbReference>
<accession>A0A220U3E2</accession>
<evidence type="ECO:0000313" key="2">
    <source>
        <dbReference type="EMBL" id="ASK62565.1"/>
    </source>
</evidence>
<name>A0A220U3E2_9BACI</name>
<evidence type="ECO:0000259" key="1">
    <source>
        <dbReference type="Pfam" id="PF13460"/>
    </source>
</evidence>
<sequence length="214" mass="23274">MKVLVAGANGHTGRLLIQYLKKDGHEPYAMIRKNEQKPEMEKLGGIPVVADLEGDVGHAVRGMDIVMFAAGSGSKTGTDKTTAVDRDGAINLMKATEKTGAKKFIMLSSFGAGRELGKPEKGNETMYHYTKMKKEADEYLMGTELDYTIVRPGGLTHEESTSKIKVGDELERGTIPRADVAKTMIAAIQEPNAFHKAFEMISGDVQIEDALKSL</sequence>
<dbReference type="Gene3D" id="3.40.50.720">
    <property type="entry name" value="NAD(P)-binding Rossmann-like Domain"/>
    <property type="match status" value="1"/>
</dbReference>
<reference evidence="2 3" key="1">
    <citation type="submission" date="2017-07" db="EMBL/GenBank/DDBJ databases">
        <title>Virgibacillus sp. LM2416.</title>
        <authorList>
            <person name="Tak E.J."/>
            <person name="Bae J.-W."/>
        </authorList>
    </citation>
    <scope>NUCLEOTIDE SEQUENCE [LARGE SCALE GENOMIC DNA]</scope>
    <source>
        <strain evidence="2 3">LM2416</strain>
    </source>
</reference>
<organism evidence="2 3">
    <name type="scientific">Virgibacillus phasianinus</name>
    <dbReference type="NCBI Taxonomy" id="2017483"/>
    <lineage>
        <taxon>Bacteria</taxon>
        <taxon>Bacillati</taxon>
        <taxon>Bacillota</taxon>
        <taxon>Bacilli</taxon>
        <taxon>Bacillales</taxon>
        <taxon>Bacillaceae</taxon>
        <taxon>Virgibacillus</taxon>
    </lineage>
</organism>
<dbReference type="InterPro" id="IPR036291">
    <property type="entry name" value="NAD(P)-bd_dom_sf"/>
</dbReference>
<dbReference type="CDD" id="cd05243">
    <property type="entry name" value="SDR_a5"/>
    <property type="match status" value="1"/>
</dbReference>
<dbReference type="InterPro" id="IPR016040">
    <property type="entry name" value="NAD(P)-bd_dom"/>
</dbReference>
<dbReference type="OrthoDB" id="9803892at2"/>
<dbReference type="PANTHER" id="PTHR15020">
    <property type="entry name" value="FLAVIN REDUCTASE-RELATED"/>
    <property type="match status" value="1"/>
</dbReference>
<feature type="domain" description="NAD(P)-binding" evidence="1">
    <location>
        <begin position="7"/>
        <end position="191"/>
    </location>
</feature>
<dbReference type="EMBL" id="CP022315">
    <property type="protein sequence ID" value="ASK62565.1"/>
    <property type="molecule type" value="Genomic_DNA"/>
</dbReference>
<dbReference type="KEGG" id="vil:CFK37_10595"/>
<keyword evidence="3" id="KW-1185">Reference proteome</keyword>
<dbReference type="RefSeq" id="WP_089061825.1">
    <property type="nucleotide sequence ID" value="NZ_CP022315.1"/>
</dbReference>
<dbReference type="SUPFAM" id="SSF51735">
    <property type="entry name" value="NAD(P)-binding Rossmann-fold domains"/>
    <property type="match status" value="1"/>
</dbReference>
<evidence type="ECO:0000313" key="3">
    <source>
        <dbReference type="Proteomes" id="UP000198312"/>
    </source>
</evidence>
<dbReference type="AlphaFoldDB" id="A0A220U3E2"/>
<protein>
    <submittedName>
        <fullName evidence="2">NAD-dependent dehydratase</fullName>
    </submittedName>
</protein>